<feature type="transmembrane region" description="Helical" evidence="1">
    <location>
        <begin position="34"/>
        <end position="55"/>
    </location>
</feature>
<gene>
    <name evidence="2" type="ORF">ACFQ14_12600</name>
</gene>
<dbReference type="EMBL" id="JBHTJV010000010">
    <property type="protein sequence ID" value="MFD0917252.1"/>
    <property type="molecule type" value="Genomic_DNA"/>
</dbReference>
<evidence type="ECO:0000256" key="1">
    <source>
        <dbReference type="SAM" id="Phobius"/>
    </source>
</evidence>
<keyword evidence="3" id="KW-1185">Reference proteome</keyword>
<name>A0ABW3FFK5_9HYPH</name>
<reference evidence="3" key="1">
    <citation type="journal article" date="2019" name="Int. J. Syst. Evol. Microbiol.">
        <title>The Global Catalogue of Microorganisms (GCM) 10K type strain sequencing project: providing services to taxonomists for standard genome sequencing and annotation.</title>
        <authorList>
            <consortium name="The Broad Institute Genomics Platform"/>
            <consortium name="The Broad Institute Genome Sequencing Center for Infectious Disease"/>
            <person name="Wu L."/>
            <person name="Ma J."/>
        </authorList>
    </citation>
    <scope>NUCLEOTIDE SEQUENCE [LARGE SCALE GENOMIC DNA]</scope>
    <source>
        <strain evidence="3">CCUG 60023</strain>
    </source>
</reference>
<organism evidence="2 3">
    <name type="scientific">Pseudahrensia aquimaris</name>
    <dbReference type="NCBI Taxonomy" id="744461"/>
    <lineage>
        <taxon>Bacteria</taxon>
        <taxon>Pseudomonadati</taxon>
        <taxon>Pseudomonadota</taxon>
        <taxon>Alphaproteobacteria</taxon>
        <taxon>Hyphomicrobiales</taxon>
        <taxon>Ahrensiaceae</taxon>
        <taxon>Pseudahrensia</taxon>
    </lineage>
</organism>
<keyword evidence="1" id="KW-1133">Transmembrane helix</keyword>
<evidence type="ECO:0000313" key="3">
    <source>
        <dbReference type="Proteomes" id="UP001597101"/>
    </source>
</evidence>
<comment type="caution">
    <text evidence="2">The sequence shown here is derived from an EMBL/GenBank/DDBJ whole genome shotgun (WGS) entry which is preliminary data.</text>
</comment>
<feature type="transmembrane region" description="Helical" evidence="1">
    <location>
        <begin position="61"/>
        <end position="79"/>
    </location>
</feature>
<sequence length="124" mass="13308">MVIGSIHVSGDYIETHRNSYRIRDITAASRSRPFLGASVIVAAGLSAFGLSFADLLYLHELVALFGLAASSLGVGLYLGQLKLLSRDLRGSDIACVIWGSYGHLDLIRRQIVMAMARGGAEVTE</sequence>
<evidence type="ECO:0000313" key="2">
    <source>
        <dbReference type="EMBL" id="MFD0917252.1"/>
    </source>
</evidence>
<accession>A0ABW3FFK5</accession>
<dbReference type="RefSeq" id="WP_377213110.1">
    <property type="nucleotide sequence ID" value="NZ_JBHTJV010000010.1"/>
</dbReference>
<protein>
    <submittedName>
        <fullName evidence="2">Uncharacterized protein</fullName>
    </submittedName>
</protein>
<dbReference type="Proteomes" id="UP001597101">
    <property type="component" value="Unassembled WGS sequence"/>
</dbReference>
<proteinExistence type="predicted"/>
<keyword evidence="1" id="KW-0472">Membrane</keyword>
<keyword evidence="1" id="KW-0812">Transmembrane</keyword>